<dbReference type="Gene3D" id="1.25.40.10">
    <property type="entry name" value="Tetratricopeptide repeat domain"/>
    <property type="match status" value="1"/>
</dbReference>
<dbReference type="InterPro" id="IPR011990">
    <property type="entry name" value="TPR-like_helical_dom_sf"/>
</dbReference>
<organism evidence="2 3">
    <name type="scientific">[Eubacterium] hominis</name>
    <dbReference type="NCBI Taxonomy" id="2764325"/>
    <lineage>
        <taxon>Bacteria</taxon>
        <taxon>Bacillati</taxon>
        <taxon>Bacillota</taxon>
        <taxon>Erysipelotrichia</taxon>
        <taxon>Erysipelotrichales</taxon>
        <taxon>Erysipelotrichaceae</taxon>
        <taxon>Amedibacillus</taxon>
    </lineage>
</organism>
<dbReference type="PANTHER" id="PTHR45138:SF9">
    <property type="entry name" value="DIGUANYLATE CYCLASE DGCM-RELATED"/>
    <property type="match status" value="1"/>
</dbReference>
<name>A0A7G9GP69_9FIRM</name>
<dbReference type="CDD" id="cd01949">
    <property type="entry name" value="GGDEF"/>
    <property type="match status" value="1"/>
</dbReference>
<dbReference type="GO" id="GO:0052621">
    <property type="term" value="F:diguanylate cyclase activity"/>
    <property type="evidence" value="ECO:0007669"/>
    <property type="project" value="TreeGrafter"/>
</dbReference>
<evidence type="ECO:0000313" key="2">
    <source>
        <dbReference type="EMBL" id="QNM12601.1"/>
    </source>
</evidence>
<gene>
    <name evidence="2" type="ORF">H9Q80_01180</name>
</gene>
<reference evidence="2 3" key="1">
    <citation type="submission" date="2020-08" db="EMBL/GenBank/DDBJ databases">
        <authorList>
            <person name="Liu C."/>
            <person name="Sun Q."/>
        </authorList>
    </citation>
    <scope>NUCLEOTIDE SEQUENCE [LARGE SCALE GENOMIC DNA]</scope>
    <source>
        <strain evidence="2 3">NSJ-61</strain>
    </source>
</reference>
<feature type="domain" description="GGDEF" evidence="1">
    <location>
        <begin position="394"/>
        <end position="530"/>
    </location>
</feature>
<dbReference type="PANTHER" id="PTHR45138">
    <property type="entry name" value="REGULATORY COMPONENTS OF SENSORY TRANSDUCTION SYSTEM"/>
    <property type="match status" value="1"/>
</dbReference>
<evidence type="ECO:0000313" key="3">
    <source>
        <dbReference type="Proteomes" id="UP000515856"/>
    </source>
</evidence>
<proteinExistence type="predicted"/>
<dbReference type="EMBL" id="CP060636">
    <property type="protein sequence ID" value="QNM12601.1"/>
    <property type="molecule type" value="Genomic_DNA"/>
</dbReference>
<keyword evidence="3" id="KW-1185">Reference proteome</keyword>
<dbReference type="RefSeq" id="WP_117454246.1">
    <property type="nucleotide sequence ID" value="NZ_CP060636.1"/>
</dbReference>
<accession>A0A7G9GP69</accession>
<evidence type="ECO:0000259" key="1">
    <source>
        <dbReference type="PROSITE" id="PS50887"/>
    </source>
</evidence>
<dbReference type="NCBIfam" id="TIGR00254">
    <property type="entry name" value="GGDEF"/>
    <property type="match status" value="1"/>
</dbReference>
<dbReference type="KEGG" id="ehn:H9Q80_01180"/>
<dbReference type="Proteomes" id="UP000515856">
    <property type="component" value="Chromosome"/>
</dbReference>
<dbReference type="InterPro" id="IPR043128">
    <property type="entry name" value="Rev_trsase/Diguanyl_cyclase"/>
</dbReference>
<dbReference type="SUPFAM" id="SSF48452">
    <property type="entry name" value="TPR-like"/>
    <property type="match status" value="1"/>
</dbReference>
<protein>
    <submittedName>
        <fullName evidence="2">GGDEF domain-containing protein</fullName>
    </submittedName>
</protein>
<dbReference type="InterPro" id="IPR050469">
    <property type="entry name" value="Diguanylate_Cyclase"/>
</dbReference>
<dbReference type="Pfam" id="PF00990">
    <property type="entry name" value="GGDEF"/>
    <property type="match status" value="1"/>
</dbReference>
<dbReference type="PROSITE" id="PS50887">
    <property type="entry name" value="GGDEF"/>
    <property type="match status" value="1"/>
</dbReference>
<dbReference type="Gene3D" id="3.30.70.270">
    <property type="match status" value="1"/>
</dbReference>
<dbReference type="SMART" id="SM00267">
    <property type="entry name" value="GGDEF"/>
    <property type="match status" value="1"/>
</dbReference>
<dbReference type="AlphaFoldDB" id="A0A7G9GP69"/>
<sequence>MENKEENLKEFIQNKMEAIQTVHHVDLKKQKKYSNELLEAAKKINDFYGIAFAYAFLADYYVTIREHHNCIHYVQKTKEIALAYNYLDLLIKIHIIEGMYHNANFDEITAVQCYLDGLKVAQQAHDINTQIAVYNNIGVMFEEKDDNTDGLLYIQKAFDLFNANKDAIRDHIDCVVIFNLIELYLKNGHIKKAIDLYDKYYDDLKIYVGEENIGILYVSQLYMAYYMKNEEYTLQMIDFFINSGLHNTLNRNMYFSFYRDAFQITLKLEDKERADKLLRCMGTLCLEDDIAQQLQLHLCWINFAETFHMENALIYSYKQYYQLQKQVSDVTNKFKAESMREKILVNDMQTEKECIMKEKQVLESKVKIDGLTGLFNRSYFINLINSLHHNHNVEKLGIILLDVDYFKQYNDCYGHTQGDKVLQSVARCLDINSDSRIFAARYGGDEFICVCVNMSDHEIEYYLGKVKEDLNNMHIEHKKSKAADIVSVSAGYANLKNDKYFQLDVAVNVADSALYQVKENGRNHFASLNKNSCAQ</sequence>
<dbReference type="InterPro" id="IPR000160">
    <property type="entry name" value="GGDEF_dom"/>
</dbReference>
<dbReference type="InterPro" id="IPR029787">
    <property type="entry name" value="Nucleotide_cyclase"/>
</dbReference>
<dbReference type="SUPFAM" id="SSF55073">
    <property type="entry name" value="Nucleotide cyclase"/>
    <property type="match status" value="1"/>
</dbReference>